<comment type="caution">
    <text evidence="4">The sequence shown here is derived from an EMBL/GenBank/DDBJ whole genome shotgun (WGS) entry which is preliminary data.</text>
</comment>
<protein>
    <submittedName>
        <fullName evidence="4">Uncharacterized protein</fullName>
    </submittedName>
</protein>
<accession>A0A8S3D135</accession>
<gene>
    <name evidence="1" type="ORF">BYL167_LOCUS37203</name>
    <name evidence="3" type="ORF">GIL414_LOCUS48164</name>
    <name evidence="5" type="ORF">GIL414_LOCUS53528</name>
    <name evidence="2" type="ORF">SMN809_LOCUS38042</name>
    <name evidence="4" type="ORF">SMN809_LOCUS52868</name>
</gene>
<organism evidence="4 6">
    <name type="scientific">Rotaria magnacalcarata</name>
    <dbReference type="NCBI Taxonomy" id="392030"/>
    <lineage>
        <taxon>Eukaryota</taxon>
        <taxon>Metazoa</taxon>
        <taxon>Spiralia</taxon>
        <taxon>Gnathifera</taxon>
        <taxon>Rotifera</taxon>
        <taxon>Eurotatoria</taxon>
        <taxon>Bdelloidea</taxon>
        <taxon>Philodinida</taxon>
        <taxon>Philodinidae</taxon>
        <taxon>Rotaria</taxon>
    </lineage>
</organism>
<dbReference type="AlphaFoldDB" id="A0A8S3D135"/>
<dbReference type="Proteomes" id="UP000676336">
    <property type="component" value="Unassembled WGS sequence"/>
</dbReference>
<dbReference type="Proteomes" id="UP000681967">
    <property type="component" value="Unassembled WGS sequence"/>
</dbReference>
<sequence length="36" mass="4055">MFGCPYNFYPEKPWLRRTIRGMIATGVVVASPIIVA</sequence>
<evidence type="ECO:0000313" key="1">
    <source>
        <dbReference type="EMBL" id="CAF4528300.1"/>
    </source>
</evidence>
<proteinExistence type="predicted"/>
<dbReference type="EMBL" id="CAJOBH010083439">
    <property type="protein sequence ID" value="CAF4528300.1"/>
    <property type="molecule type" value="Genomic_DNA"/>
</dbReference>
<feature type="non-terminal residue" evidence="4">
    <location>
        <position position="36"/>
    </location>
</feature>
<reference evidence="4" key="1">
    <citation type="submission" date="2021-02" db="EMBL/GenBank/DDBJ databases">
        <authorList>
            <person name="Nowell W R."/>
        </authorList>
    </citation>
    <scope>NUCLEOTIDE SEQUENCE</scope>
</reference>
<evidence type="ECO:0000313" key="5">
    <source>
        <dbReference type="EMBL" id="CAF4935401.1"/>
    </source>
</evidence>
<evidence type="ECO:0000313" key="4">
    <source>
        <dbReference type="EMBL" id="CAF4924247.1"/>
    </source>
</evidence>
<dbReference type="EMBL" id="CAJOBJ010185760">
    <property type="protein sequence ID" value="CAF4935401.1"/>
    <property type="molecule type" value="Genomic_DNA"/>
</dbReference>
<dbReference type="EMBL" id="CAJOBJ010155410">
    <property type="protein sequence ID" value="CAF4824427.1"/>
    <property type="molecule type" value="Genomic_DNA"/>
</dbReference>
<evidence type="ECO:0000313" key="3">
    <source>
        <dbReference type="EMBL" id="CAF4824427.1"/>
    </source>
</evidence>
<dbReference type="EMBL" id="CAJOBI010180462">
    <property type="protein sequence ID" value="CAF4924247.1"/>
    <property type="molecule type" value="Genomic_DNA"/>
</dbReference>
<dbReference type="EMBL" id="CAJOBI010098300">
    <property type="protein sequence ID" value="CAF4575475.1"/>
    <property type="molecule type" value="Genomic_DNA"/>
</dbReference>
<dbReference type="Proteomes" id="UP000681720">
    <property type="component" value="Unassembled WGS sequence"/>
</dbReference>
<evidence type="ECO:0000313" key="6">
    <source>
        <dbReference type="Proteomes" id="UP000676336"/>
    </source>
</evidence>
<evidence type="ECO:0000313" key="2">
    <source>
        <dbReference type="EMBL" id="CAF4575475.1"/>
    </source>
</evidence>
<name>A0A8S3D135_9BILA</name>